<comment type="cofactor">
    <cofactor evidence="1">
        <name>Co(2+)</name>
        <dbReference type="ChEBI" id="CHEBI:48828"/>
    </cofactor>
</comment>
<comment type="caution">
    <text evidence="9">The sequence shown here is derived from an EMBL/GenBank/DDBJ whole genome shotgun (WGS) entry which is preliminary data.</text>
</comment>
<dbReference type="GO" id="GO:0046872">
    <property type="term" value="F:metal ion binding"/>
    <property type="evidence" value="ECO:0007669"/>
    <property type="project" value="UniProtKB-KW"/>
</dbReference>
<evidence type="ECO:0000256" key="4">
    <source>
        <dbReference type="ARBA" id="ARBA00022801"/>
    </source>
</evidence>
<keyword evidence="6" id="KW-0812">Transmembrane</keyword>
<dbReference type="PROSITE" id="PS51677">
    <property type="entry name" value="NODB"/>
    <property type="match status" value="1"/>
</dbReference>
<dbReference type="PANTHER" id="PTHR46471:SF4">
    <property type="entry name" value="CHITIN DEACETYLASE"/>
    <property type="match status" value="1"/>
</dbReference>
<keyword evidence="2" id="KW-0479">Metal-binding</keyword>
<dbReference type="Pfam" id="PF01522">
    <property type="entry name" value="Polysacc_deac_1"/>
    <property type="match status" value="1"/>
</dbReference>
<dbReference type="SUPFAM" id="SSF88713">
    <property type="entry name" value="Glycoside hydrolase/deacetylase"/>
    <property type="match status" value="1"/>
</dbReference>
<evidence type="ECO:0000256" key="1">
    <source>
        <dbReference type="ARBA" id="ARBA00001941"/>
    </source>
</evidence>
<keyword evidence="6" id="KW-0472">Membrane</keyword>
<keyword evidence="6" id="KW-1133">Transmembrane helix</keyword>
<proteinExistence type="predicted"/>
<dbReference type="PANTHER" id="PTHR46471">
    <property type="entry name" value="CHITIN DEACETYLASE"/>
    <property type="match status" value="1"/>
</dbReference>
<name>A0A1Y1WTH9_9FUNG</name>
<evidence type="ECO:0000259" key="8">
    <source>
        <dbReference type="PROSITE" id="PS51677"/>
    </source>
</evidence>
<protein>
    <submittedName>
        <fullName evidence="9">Glycoside hydrolase/deacetylase</fullName>
    </submittedName>
</protein>
<reference evidence="9 10" key="2">
    <citation type="submission" date="2016-08" db="EMBL/GenBank/DDBJ databases">
        <title>Pervasive Adenine N6-methylation of Active Genes in Fungi.</title>
        <authorList>
            <consortium name="DOE Joint Genome Institute"/>
            <person name="Mondo S.J."/>
            <person name="Dannebaum R.O."/>
            <person name="Kuo R.C."/>
            <person name="Labutti K."/>
            <person name="Haridas S."/>
            <person name="Kuo A."/>
            <person name="Salamov A."/>
            <person name="Ahrendt S.R."/>
            <person name="Lipzen A."/>
            <person name="Sullivan W."/>
            <person name="Andreopoulos W.B."/>
            <person name="Clum A."/>
            <person name="Lindquist E."/>
            <person name="Daum C."/>
            <person name="Ramamoorthy G.K."/>
            <person name="Gryganskyi A."/>
            <person name="Culley D."/>
            <person name="Magnuson J.K."/>
            <person name="James T.Y."/>
            <person name="O'Malley M.A."/>
            <person name="Stajich J.E."/>
            <person name="Spatafora J.W."/>
            <person name="Visel A."/>
            <person name="Grigoriev I.V."/>
        </authorList>
    </citation>
    <scope>NUCLEOTIDE SEQUENCE [LARGE SCALE GENOMIC DNA]</scope>
    <source>
        <strain evidence="9 10">S4</strain>
    </source>
</reference>
<accession>A0A1Y1WTH9</accession>
<dbReference type="InterPro" id="IPR011330">
    <property type="entry name" value="Glyco_hydro/deAcase_b/a-brl"/>
</dbReference>
<feature type="domain" description="NodB homology" evidence="8">
    <location>
        <begin position="29"/>
        <end position="228"/>
    </location>
</feature>
<dbReference type="GO" id="GO:0016810">
    <property type="term" value="F:hydrolase activity, acting on carbon-nitrogen (but not peptide) bonds"/>
    <property type="evidence" value="ECO:0007669"/>
    <property type="project" value="InterPro"/>
</dbReference>
<keyword evidence="5" id="KW-0119">Carbohydrate metabolism</keyword>
<dbReference type="OrthoDB" id="2128708at2759"/>
<evidence type="ECO:0000313" key="9">
    <source>
        <dbReference type="EMBL" id="ORX76546.1"/>
    </source>
</evidence>
<dbReference type="AlphaFoldDB" id="A0A1Y1WTH9"/>
<dbReference type="GO" id="GO:0005975">
    <property type="term" value="P:carbohydrate metabolic process"/>
    <property type="evidence" value="ECO:0007669"/>
    <property type="project" value="InterPro"/>
</dbReference>
<evidence type="ECO:0000256" key="7">
    <source>
        <dbReference type="SAM" id="SignalP"/>
    </source>
</evidence>
<gene>
    <name evidence="9" type="ORF">BCR32DRAFT_224161</name>
</gene>
<dbReference type="Proteomes" id="UP000193944">
    <property type="component" value="Unassembled WGS sequence"/>
</dbReference>
<reference evidence="9 10" key="1">
    <citation type="submission" date="2016-08" db="EMBL/GenBank/DDBJ databases">
        <title>A Parts List for Fungal Cellulosomes Revealed by Comparative Genomics.</title>
        <authorList>
            <consortium name="DOE Joint Genome Institute"/>
            <person name="Haitjema C.H."/>
            <person name="Gilmore S.P."/>
            <person name="Henske J.K."/>
            <person name="Solomon K.V."/>
            <person name="De Groot R."/>
            <person name="Kuo A."/>
            <person name="Mondo S.J."/>
            <person name="Salamov A.A."/>
            <person name="Labutti K."/>
            <person name="Zhao Z."/>
            <person name="Chiniquy J."/>
            <person name="Barry K."/>
            <person name="Brewer H.M."/>
            <person name="Purvine S.O."/>
            <person name="Wright A.T."/>
            <person name="Boxma B."/>
            <person name="Van Alen T."/>
            <person name="Hackstein J.H."/>
            <person name="Baker S.E."/>
            <person name="Grigoriev I.V."/>
            <person name="O'Malley M.A."/>
        </authorList>
    </citation>
    <scope>NUCLEOTIDE SEQUENCE [LARGE SCALE GENOMIC DNA]</scope>
    <source>
        <strain evidence="9 10">S4</strain>
    </source>
</reference>
<keyword evidence="4 9" id="KW-0378">Hydrolase</keyword>
<dbReference type="Gene3D" id="3.20.20.370">
    <property type="entry name" value="Glycoside hydrolase/deacetylase"/>
    <property type="match status" value="1"/>
</dbReference>
<evidence type="ECO:0000256" key="5">
    <source>
        <dbReference type="ARBA" id="ARBA00023277"/>
    </source>
</evidence>
<keyword evidence="3 7" id="KW-0732">Signal</keyword>
<dbReference type="EMBL" id="MCFG01000293">
    <property type="protein sequence ID" value="ORX76546.1"/>
    <property type="molecule type" value="Genomic_DNA"/>
</dbReference>
<evidence type="ECO:0000313" key="10">
    <source>
        <dbReference type="Proteomes" id="UP000193944"/>
    </source>
</evidence>
<evidence type="ECO:0000256" key="2">
    <source>
        <dbReference type="ARBA" id="ARBA00022723"/>
    </source>
</evidence>
<dbReference type="STRING" id="1754192.A0A1Y1WTH9"/>
<feature type="signal peptide" evidence="7">
    <location>
        <begin position="1"/>
        <end position="19"/>
    </location>
</feature>
<keyword evidence="10" id="KW-1185">Reference proteome</keyword>
<feature type="chain" id="PRO_5010997864" evidence="7">
    <location>
        <begin position="20"/>
        <end position="293"/>
    </location>
</feature>
<dbReference type="InterPro" id="IPR002509">
    <property type="entry name" value="NODB_dom"/>
</dbReference>
<evidence type="ECO:0000256" key="6">
    <source>
        <dbReference type="SAM" id="Phobius"/>
    </source>
</evidence>
<feature type="transmembrane region" description="Helical" evidence="6">
    <location>
        <begin position="275"/>
        <end position="292"/>
    </location>
</feature>
<sequence length="293" mass="33700">MRAFNIVTLAISAVLSAKAARIESCTEPNTIALTFDDGPYEFTNELMDTLKAHNIHATFFVNAYNYWKDFPENKEKQQVWVRAKKEGHQIASHTWDHTIPDDDKELEEKMKKLDDLVEANTGYRPKYVRAPLGACNPECVDRFEKLGYKVIQWDTDTHDWDVEKDDDDQVIPESKDKRVAAAKEFLKGEFDQKKSNYMILMHDVYNHTVSEIVPWIIENNPFKDYKYVTVAECLGDYSISVNDTTANNSTDRSLVTGNSTDAQNLTANGAITNQMFSFSMMITFLFGFLYFLF</sequence>
<evidence type="ECO:0000256" key="3">
    <source>
        <dbReference type="ARBA" id="ARBA00022729"/>
    </source>
</evidence>
<organism evidence="9 10">
    <name type="scientific">Anaeromyces robustus</name>
    <dbReference type="NCBI Taxonomy" id="1754192"/>
    <lineage>
        <taxon>Eukaryota</taxon>
        <taxon>Fungi</taxon>
        <taxon>Fungi incertae sedis</taxon>
        <taxon>Chytridiomycota</taxon>
        <taxon>Chytridiomycota incertae sedis</taxon>
        <taxon>Neocallimastigomycetes</taxon>
        <taxon>Neocallimastigales</taxon>
        <taxon>Neocallimastigaceae</taxon>
        <taxon>Anaeromyces</taxon>
    </lineage>
</organism>